<reference evidence="4" key="1">
    <citation type="submission" date="2022-08" db="EMBL/GenBank/DDBJ databases">
        <title>Complete genome sequence of 14 non-tuberculosis mycobacteria type-strains.</title>
        <authorList>
            <person name="Igarashi Y."/>
            <person name="Osugi A."/>
            <person name="Mitarai S."/>
        </authorList>
    </citation>
    <scope>NUCLEOTIDE SEQUENCE</scope>
    <source>
        <strain evidence="4">ATCC 51985</strain>
    </source>
</reference>
<dbReference type="Proteomes" id="UP001055171">
    <property type="component" value="Chromosome"/>
</dbReference>
<keyword evidence="2" id="KW-0812">Transmembrane</keyword>
<name>A0ABY3UPL2_MYCLN</name>
<keyword evidence="5" id="KW-1185">Reference proteome</keyword>
<keyword evidence="2" id="KW-0472">Membrane</keyword>
<evidence type="ECO:0000256" key="1">
    <source>
        <dbReference type="SAM" id="MobiDB-lite"/>
    </source>
</evidence>
<feature type="region of interest" description="Disordered" evidence="1">
    <location>
        <begin position="1"/>
        <end position="36"/>
    </location>
</feature>
<dbReference type="EMBL" id="CP092423">
    <property type="protein sequence ID" value="ULP40626.1"/>
    <property type="molecule type" value="Genomic_DNA"/>
</dbReference>
<feature type="region of interest" description="Disordered" evidence="1">
    <location>
        <begin position="107"/>
        <end position="141"/>
    </location>
</feature>
<organism evidence="4 5">
    <name type="scientific">Mycobacterium lentiflavum</name>
    <dbReference type="NCBI Taxonomy" id="141349"/>
    <lineage>
        <taxon>Bacteria</taxon>
        <taxon>Bacillati</taxon>
        <taxon>Actinomycetota</taxon>
        <taxon>Actinomycetes</taxon>
        <taxon>Mycobacteriales</taxon>
        <taxon>Mycobacteriaceae</taxon>
        <taxon>Mycobacterium</taxon>
        <taxon>Mycobacterium simiae complex</taxon>
    </lineage>
</organism>
<keyword evidence="2" id="KW-1133">Transmembrane helix</keyword>
<dbReference type="InterPro" id="IPR018929">
    <property type="entry name" value="DUF2510"/>
</dbReference>
<feature type="compositionally biased region" description="Low complexity" evidence="1">
    <location>
        <begin position="110"/>
        <end position="124"/>
    </location>
</feature>
<evidence type="ECO:0000259" key="3">
    <source>
        <dbReference type="Pfam" id="PF10708"/>
    </source>
</evidence>
<sequence>MAVVPGSRKGTVTQRCNMSSEQAPPPPKSAPGWYPDPAGVGHGLQRYFDGRQWTSEWAFAAEALKDSPADPSKKDISRKAALAVAALVALGLLIIIGKSWGFDDRNDSQATSSSSGPAAAGPSTLTEAMPPTPTGPKKPDGVAFAISAGPNGDVVDARFAIRDNYTETMIKDGARHDTIDILRYARATYPDASAVNVQGTFPMTDPYGNTATHVAIDLTYSRETLNKINFDGVSKNSIWEIRDSGSILPAFQP</sequence>
<dbReference type="Pfam" id="PF10708">
    <property type="entry name" value="DUF2510"/>
    <property type="match status" value="1"/>
</dbReference>
<feature type="domain" description="DUF2510" evidence="3">
    <location>
        <begin position="31"/>
        <end position="58"/>
    </location>
</feature>
<protein>
    <submittedName>
        <fullName evidence="4">DUF2510 domain-containing protein</fullName>
    </submittedName>
</protein>
<evidence type="ECO:0000256" key="2">
    <source>
        <dbReference type="SAM" id="Phobius"/>
    </source>
</evidence>
<feature type="compositionally biased region" description="Polar residues" evidence="1">
    <location>
        <begin position="10"/>
        <end position="22"/>
    </location>
</feature>
<feature type="transmembrane region" description="Helical" evidence="2">
    <location>
        <begin position="80"/>
        <end position="102"/>
    </location>
</feature>
<accession>A0ABY3UPL2</accession>
<gene>
    <name evidence="4" type="ORF">MJO58_16770</name>
</gene>
<evidence type="ECO:0000313" key="5">
    <source>
        <dbReference type="Proteomes" id="UP001055171"/>
    </source>
</evidence>
<proteinExistence type="predicted"/>
<evidence type="ECO:0000313" key="4">
    <source>
        <dbReference type="EMBL" id="ULP40626.1"/>
    </source>
</evidence>